<organism evidence="1 2">
    <name type="scientific">Xanthobacter tagetidis</name>
    <dbReference type="NCBI Taxonomy" id="60216"/>
    <lineage>
        <taxon>Bacteria</taxon>
        <taxon>Pseudomonadati</taxon>
        <taxon>Pseudomonadota</taxon>
        <taxon>Alphaproteobacteria</taxon>
        <taxon>Hyphomicrobiales</taxon>
        <taxon>Xanthobacteraceae</taxon>
        <taxon>Xanthobacter</taxon>
    </lineage>
</organism>
<reference evidence="1 2" key="1">
    <citation type="submission" date="2018-10" db="EMBL/GenBank/DDBJ databases">
        <title>Xanthobacter tagetidis genome sequencing and assembly.</title>
        <authorList>
            <person name="Maclea K.S."/>
            <person name="Goen A.E."/>
            <person name="Fatima S.A."/>
        </authorList>
    </citation>
    <scope>NUCLEOTIDE SEQUENCE [LARGE SCALE GENOMIC DNA]</scope>
    <source>
        <strain evidence="1 2">ATCC 700314</strain>
    </source>
</reference>
<dbReference type="Pfam" id="PF09650">
    <property type="entry name" value="PHA_gran_rgn"/>
    <property type="match status" value="1"/>
</dbReference>
<evidence type="ECO:0000313" key="1">
    <source>
        <dbReference type="EMBL" id="RLP80094.1"/>
    </source>
</evidence>
<sequence length="103" mass="11559">MAQPFTASVPHKLGREEATRRLQSGLTTVRDRFASHVEIVEERWTDGHLDFRVAVMGQHASGTLDVLDEAVNLSVELPFFLSMLANKAKDLVMKQGQILLEKK</sequence>
<gene>
    <name evidence="1" type="ORF">D9R14_07000</name>
</gene>
<dbReference type="EMBL" id="RCTF01000004">
    <property type="protein sequence ID" value="RLP80094.1"/>
    <property type="molecule type" value="Genomic_DNA"/>
</dbReference>
<evidence type="ECO:0000313" key="2">
    <source>
        <dbReference type="Proteomes" id="UP000269692"/>
    </source>
</evidence>
<protein>
    <submittedName>
        <fullName evidence="1">Polyhydroxyalkanoic acid synthase</fullName>
    </submittedName>
</protein>
<name>A0A3L7AJ73_9HYPH</name>
<dbReference type="InterPro" id="IPR013433">
    <property type="entry name" value="PHA_gran_rgn"/>
</dbReference>
<comment type="caution">
    <text evidence="1">The sequence shown here is derived from an EMBL/GenBank/DDBJ whole genome shotgun (WGS) entry which is preliminary data.</text>
</comment>
<keyword evidence="2" id="KW-1185">Reference proteome</keyword>
<dbReference type="OrthoDB" id="8853368at2"/>
<proteinExistence type="predicted"/>
<dbReference type="RefSeq" id="WP_121622598.1">
    <property type="nucleotide sequence ID" value="NZ_JACIIW010000002.1"/>
</dbReference>
<dbReference type="Proteomes" id="UP000269692">
    <property type="component" value="Unassembled WGS sequence"/>
</dbReference>
<accession>A0A3L7AJ73</accession>
<dbReference type="AlphaFoldDB" id="A0A3L7AJ73"/>